<dbReference type="RefSeq" id="WP_076706215.1">
    <property type="nucleotide sequence ID" value="NZ_CP015095.1"/>
</dbReference>
<dbReference type="EC" id="1.1.1.1" evidence="8"/>
<evidence type="ECO:0000256" key="6">
    <source>
        <dbReference type="RuleBase" id="RU361277"/>
    </source>
</evidence>
<keyword evidence="4 8" id="KW-0560">Oxidoreductase</keyword>
<dbReference type="InterPro" id="IPR013154">
    <property type="entry name" value="ADH-like_N"/>
</dbReference>
<dbReference type="GO" id="GO:0008270">
    <property type="term" value="F:zinc ion binding"/>
    <property type="evidence" value="ECO:0007669"/>
    <property type="project" value="InterPro"/>
</dbReference>
<sequence>MKVKAAIATGQLQPLVIDEVDLDGPREGEVLIEIKSAGLCHTDQMLIDGSRDWPDYPVILGHEGAGIVREVGPGVDRLTPGDAVIPLAMPECGECPPCRSDKSNLCDHYFKPNPRKPLSWKGRPVASFISLGTFAQFVTVRAFQVARIRDDAPLDQVCCMGCAGITGIGAALNTAKVAPGSSVAVFGLGGIGLNVIDGARLAGAGTIIGIDTNPDKQGPARKAGMTHFLDARDYQGDSVVEAIHKITGGGADYAFECVGHPVLAQQAVDSTRMGWGMAVMLGIMPGAVTDTIPIRPRSVQAGRWVTGSYLGNVKSLSQFPQLVDWYVDGKLTQDNLISHRIGLEQINEGFDLLKSGQAGRVVIDF</sequence>
<dbReference type="SMART" id="SM00829">
    <property type="entry name" value="PKS_ER"/>
    <property type="match status" value="1"/>
</dbReference>
<dbReference type="EMBL" id="CP015095">
    <property type="protein sequence ID" value="APZ55277.1"/>
    <property type="molecule type" value="Genomic_DNA"/>
</dbReference>
<dbReference type="SUPFAM" id="SSF51735">
    <property type="entry name" value="NAD(P)-binding Rossmann-fold domains"/>
    <property type="match status" value="1"/>
</dbReference>
<geneLocation type="plasmid" evidence="9">
    <name>ppaby4</name>
</geneLocation>
<reference evidence="8 9" key="1">
    <citation type="submission" date="2016-04" db="EMBL/GenBank/DDBJ databases">
        <title>Deep-sea bacteria in the southern Pacific.</title>
        <authorList>
            <person name="Tang K."/>
        </authorList>
    </citation>
    <scope>NUCLEOTIDE SEQUENCE [LARGE SCALE GENOMIC DNA]</scope>
    <source>
        <strain evidence="8 9">JLT2014</strain>
        <plasmid evidence="9">ppaby4</plasmid>
    </source>
</reference>
<dbReference type="SUPFAM" id="SSF50129">
    <property type="entry name" value="GroES-like"/>
    <property type="match status" value="2"/>
</dbReference>
<dbReference type="Gene3D" id="3.90.180.10">
    <property type="entry name" value="Medium-chain alcohol dehydrogenases, catalytic domain"/>
    <property type="match status" value="1"/>
</dbReference>
<dbReference type="PANTHER" id="PTHR43880">
    <property type="entry name" value="ALCOHOL DEHYDROGENASE"/>
    <property type="match status" value="1"/>
</dbReference>
<evidence type="ECO:0000256" key="4">
    <source>
        <dbReference type="ARBA" id="ARBA00023002"/>
    </source>
</evidence>
<keyword evidence="8" id="KW-0614">Plasmid</keyword>
<dbReference type="EC" id="1.1.1.284" evidence="8"/>
<dbReference type="GO" id="GO:0046294">
    <property type="term" value="P:formaldehyde catabolic process"/>
    <property type="evidence" value="ECO:0007669"/>
    <property type="project" value="TreeGrafter"/>
</dbReference>
<dbReference type="InterPro" id="IPR036291">
    <property type="entry name" value="NAD(P)-bd_dom_sf"/>
</dbReference>
<evidence type="ECO:0000256" key="1">
    <source>
        <dbReference type="ARBA" id="ARBA00001947"/>
    </source>
</evidence>
<keyword evidence="9" id="KW-1185">Reference proteome</keyword>
<evidence type="ECO:0000259" key="7">
    <source>
        <dbReference type="SMART" id="SM00829"/>
    </source>
</evidence>
<dbReference type="Pfam" id="PF08240">
    <property type="entry name" value="ADH_N"/>
    <property type="match status" value="1"/>
</dbReference>
<protein>
    <submittedName>
        <fullName evidence="8">S-(Hydroxymethyl)glutathione dehydrogenase / alcohol dehydrogenase</fullName>
        <ecNumber evidence="8">1.1.1.1</ecNumber>
        <ecNumber evidence="8">1.1.1.284</ecNumber>
    </submittedName>
</protein>
<dbReference type="InterPro" id="IPR020843">
    <property type="entry name" value="ER"/>
</dbReference>
<comment type="similarity">
    <text evidence="6">Belongs to the zinc-containing alcohol dehydrogenase family.</text>
</comment>
<keyword evidence="3 6" id="KW-0862">Zinc</keyword>
<dbReference type="Proteomes" id="UP000187059">
    <property type="component" value="Plasmid pPABY4"/>
</dbReference>
<dbReference type="Gene3D" id="3.40.50.720">
    <property type="entry name" value="NAD(P)-binding Rossmann-like Domain"/>
    <property type="match status" value="1"/>
</dbReference>
<keyword evidence="2 6" id="KW-0479">Metal-binding</keyword>
<dbReference type="GO" id="GO:0005829">
    <property type="term" value="C:cytosol"/>
    <property type="evidence" value="ECO:0007669"/>
    <property type="project" value="TreeGrafter"/>
</dbReference>
<evidence type="ECO:0000256" key="2">
    <source>
        <dbReference type="ARBA" id="ARBA00022723"/>
    </source>
</evidence>
<name>A0A1P8V0X3_9RHOB</name>
<dbReference type="PANTHER" id="PTHR43880:SF12">
    <property type="entry name" value="ALCOHOL DEHYDROGENASE CLASS-3"/>
    <property type="match status" value="1"/>
</dbReference>
<dbReference type="GO" id="GO:0051903">
    <property type="term" value="F:S-(hydroxymethyl)glutathione dehydrogenase [NAD(P)+] activity"/>
    <property type="evidence" value="ECO:0007669"/>
    <property type="project" value="UniProtKB-EC"/>
</dbReference>
<dbReference type="InterPro" id="IPR011032">
    <property type="entry name" value="GroES-like_sf"/>
</dbReference>
<evidence type="ECO:0000256" key="5">
    <source>
        <dbReference type="ARBA" id="ARBA00023027"/>
    </source>
</evidence>
<feature type="domain" description="Enoyl reductase (ER)" evidence="7">
    <location>
        <begin position="10"/>
        <end position="363"/>
    </location>
</feature>
<evidence type="ECO:0000313" key="8">
    <source>
        <dbReference type="EMBL" id="APZ55277.1"/>
    </source>
</evidence>
<evidence type="ECO:0000256" key="3">
    <source>
        <dbReference type="ARBA" id="ARBA00022833"/>
    </source>
</evidence>
<dbReference type="KEGG" id="paby:Ga0080574_TMP4995"/>
<dbReference type="OrthoDB" id="9809185at2"/>
<gene>
    <name evidence="8" type="ORF">Ga0080574_TMP4995</name>
</gene>
<comment type="cofactor">
    <cofactor evidence="1 6">
        <name>Zn(2+)</name>
        <dbReference type="ChEBI" id="CHEBI:29105"/>
    </cofactor>
</comment>
<dbReference type="FunFam" id="3.40.50.720:FF:000003">
    <property type="entry name" value="S-(hydroxymethyl)glutathione dehydrogenase"/>
    <property type="match status" value="1"/>
</dbReference>
<keyword evidence="5" id="KW-0520">NAD</keyword>
<dbReference type="InterPro" id="IPR002328">
    <property type="entry name" value="ADH_Zn_CS"/>
</dbReference>
<accession>A0A1P8V0X3</accession>
<dbReference type="PROSITE" id="PS00059">
    <property type="entry name" value="ADH_ZINC"/>
    <property type="match status" value="1"/>
</dbReference>
<dbReference type="AlphaFoldDB" id="A0A1P8V0X3"/>
<dbReference type="GO" id="GO:0004022">
    <property type="term" value="F:alcohol dehydrogenase (NAD+) activity"/>
    <property type="evidence" value="ECO:0007669"/>
    <property type="project" value="UniProtKB-EC"/>
</dbReference>
<organism evidence="8 9">
    <name type="scientific">Salipiger abyssi</name>
    <dbReference type="NCBI Taxonomy" id="1250539"/>
    <lineage>
        <taxon>Bacteria</taxon>
        <taxon>Pseudomonadati</taxon>
        <taxon>Pseudomonadota</taxon>
        <taxon>Alphaproteobacteria</taxon>
        <taxon>Rhodobacterales</taxon>
        <taxon>Roseobacteraceae</taxon>
        <taxon>Salipiger</taxon>
    </lineage>
</organism>
<dbReference type="Pfam" id="PF00107">
    <property type="entry name" value="ADH_zinc_N"/>
    <property type="match status" value="1"/>
</dbReference>
<evidence type="ECO:0000313" key="9">
    <source>
        <dbReference type="Proteomes" id="UP000187059"/>
    </source>
</evidence>
<proteinExistence type="inferred from homology"/>
<dbReference type="InterPro" id="IPR013149">
    <property type="entry name" value="ADH-like_C"/>
</dbReference>